<keyword evidence="5" id="KW-1185">Reference proteome</keyword>
<name>A0A2W1EBA2_9PLEO</name>
<dbReference type="PANTHER" id="PTHR43708:SF1">
    <property type="entry name" value="GALACTOSE_LACTOSE METABOLISM REGULATORY PROTEIN GAL80"/>
    <property type="match status" value="1"/>
</dbReference>
<dbReference type="Pfam" id="PF01408">
    <property type="entry name" value="GFO_IDH_MocA"/>
    <property type="match status" value="1"/>
</dbReference>
<accession>A0A2W1EBA2</accession>
<dbReference type="InterPro" id="IPR051317">
    <property type="entry name" value="Gfo/Idh/MocA_oxidoreduct"/>
</dbReference>
<gene>
    <name evidence="4" type="ORF">Ptr86124_013260</name>
    <name evidence="3" type="ORF">PtrM4_077430</name>
</gene>
<evidence type="ECO:0000313" key="4">
    <source>
        <dbReference type="EMBL" id="KAI1507846.1"/>
    </source>
</evidence>
<evidence type="ECO:0000313" key="3">
    <source>
        <dbReference type="EMBL" id="KAF7572838.1"/>
    </source>
</evidence>
<dbReference type="InterPro" id="IPR036291">
    <property type="entry name" value="NAD(P)-bd_dom_sf"/>
</dbReference>
<evidence type="ECO:0000313" key="5">
    <source>
        <dbReference type="Proteomes" id="UP000249757"/>
    </source>
</evidence>
<protein>
    <submittedName>
        <fullName evidence="3 4">NAD-binding Rossmann fold</fullName>
    </submittedName>
</protein>
<dbReference type="EMBL" id="NRDI02000032">
    <property type="protein sequence ID" value="KAI1507846.1"/>
    <property type="molecule type" value="Genomic_DNA"/>
</dbReference>
<evidence type="ECO:0000259" key="1">
    <source>
        <dbReference type="Pfam" id="PF01408"/>
    </source>
</evidence>
<dbReference type="GO" id="GO:0000166">
    <property type="term" value="F:nucleotide binding"/>
    <property type="evidence" value="ECO:0007669"/>
    <property type="project" value="InterPro"/>
</dbReference>
<dbReference type="InterPro" id="IPR000683">
    <property type="entry name" value="Gfo/Idh/MocA-like_OxRdtase_N"/>
</dbReference>
<dbReference type="InterPro" id="IPR055080">
    <property type="entry name" value="Gal80p-like_C"/>
</dbReference>
<dbReference type="Proteomes" id="UP000245464">
    <property type="component" value="Chromosome 3"/>
</dbReference>
<dbReference type="OMA" id="KVPHHRE"/>
<sequence length="370" mass="39871">MSDSQKRIGLIGLSAKGSWATRSHLPYLQGTSHYKITALQNSSEASAQAAAKKYSLDGVATYDNPASIAKDPNVDIVAVSVNVPQHYDLIRPALEAGKDVFCEWPLARDLAEAKELTQLAKEKGVKTMVGLQARQSPSIIKAKEIIASGKLGKILGTTMFGHGLIFGGVIQESFIYGLPIEAGANLLTIPFGHAVDALCYVLNTELKDVSATLKNNYPEIMLIDDAYKPIELKKKTAHDFVSMNATLINGGGSVDVTYAPGLSRTGRDFCWEIIGSEGTLILEGPKMGGHVQMFQPTVKLAMGQAEEAEEVEVEKAADTAFNVGKAWDAWSGVGLDKGYSVTTWEQALVRHGMIDAIYCSAEKGTRENYV</sequence>
<dbReference type="Proteomes" id="UP000249757">
    <property type="component" value="Unassembled WGS sequence"/>
</dbReference>
<reference evidence="5" key="4">
    <citation type="journal article" date="2022" name="Microb. Genom.">
        <title>A global pangenome for the wheat fungal pathogen Pyrenophora tritici-repentis and prediction of effector protein structural homology.</title>
        <authorList>
            <person name="Moolhuijzen P.M."/>
            <person name="See P.T."/>
            <person name="Shi G."/>
            <person name="Powell H.R."/>
            <person name="Cockram J."/>
            <person name="Jorgensen L.N."/>
            <person name="Benslimane H."/>
            <person name="Strelkov S.E."/>
            <person name="Turner J."/>
            <person name="Liu Z."/>
            <person name="Moffat C.S."/>
        </authorList>
    </citation>
    <scope>NUCLEOTIDE SEQUENCE [LARGE SCALE GENOMIC DNA]</scope>
</reference>
<dbReference type="PANTHER" id="PTHR43708">
    <property type="entry name" value="CONSERVED EXPRESSED OXIDOREDUCTASE (EUROFUNG)"/>
    <property type="match status" value="1"/>
</dbReference>
<evidence type="ECO:0000259" key="2">
    <source>
        <dbReference type="Pfam" id="PF22685"/>
    </source>
</evidence>
<feature type="domain" description="Gfo/Idh/MocA-like oxidoreductase N-terminal" evidence="1">
    <location>
        <begin position="7"/>
        <end position="130"/>
    </location>
</feature>
<feature type="domain" description="Gal80p-like C-terminal" evidence="2">
    <location>
        <begin position="137"/>
        <end position="284"/>
    </location>
</feature>
<dbReference type="Gene3D" id="3.30.360.10">
    <property type="entry name" value="Dihydrodipicolinate Reductase, domain 2"/>
    <property type="match status" value="1"/>
</dbReference>
<reference evidence="3" key="1">
    <citation type="journal article" date="2018" name="BMC Genomics">
        <title>Comparative genomics of the wheat fungal pathogen Pyrenophora tritici-repentis reveals chromosomal variations and genome plasticity.</title>
        <authorList>
            <person name="Moolhuijzen P."/>
            <person name="See P.T."/>
            <person name="Hane J.K."/>
            <person name="Shi G."/>
            <person name="Liu Z."/>
            <person name="Oliver R.P."/>
            <person name="Moffat C.S."/>
        </authorList>
    </citation>
    <scope>NUCLEOTIDE SEQUENCE [LARGE SCALE GENOMIC DNA]</scope>
    <source>
        <strain evidence="3">M4</strain>
    </source>
</reference>
<dbReference type="OrthoDB" id="64915at2759"/>
<reference evidence="4" key="2">
    <citation type="submission" date="2021-05" db="EMBL/GenBank/DDBJ databases">
        <authorList>
            <person name="Moolhuijzen P.M."/>
            <person name="Moffat C.S."/>
        </authorList>
    </citation>
    <scope>NUCLEOTIDE SEQUENCE</scope>
    <source>
        <strain evidence="4">86-124</strain>
    </source>
</reference>
<dbReference type="AlphaFoldDB" id="A0A2W1EBA2"/>
<dbReference type="EMBL" id="NQIK02000003">
    <property type="protein sequence ID" value="KAF7572838.1"/>
    <property type="molecule type" value="Genomic_DNA"/>
</dbReference>
<dbReference type="Pfam" id="PF22685">
    <property type="entry name" value="Gal80p_C-like"/>
    <property type="match status" value="1"/>
</dbReference>
<dbReference type="SUPFAM" id="SSF55347">
    <property type="entry name" value="Glyceraldehyde-3-phosphate dehydrogenase-like, C-terminal domain"/>
    <property type="match status" value="1"/>
</dbReference>
<proteinExistence type="predicted"/>
<reference evidence="4" key="3">
    <citation type="journal article" date="2022" name="bioRxiv">
        <title>A global pangenome for the wheat fungal pathogen Pyrenophora tritici-repentis and prediction of effector protein structural homology.</title>
        <authorList>
            <person name="Moolhuijzen P."/>
            <person name="See P.T."/>
            <person name="Shi G."/>
            <person name="Powell H.R."/>
            <person name="Cockram J."/>
            <person name="Jorgensen L.N."/>
            <person name="Benslimane H."/>
            <person name="Strelkov S.E."/>
            <person name="Turner J."/>
            <person name="Liu Z."/>
            <person name="Moffat C.S."/>
        </authorList>
    </citation>
    <scope>NUCLEOTIDE SEQUENCE</scope>
    <source>
        <strain evidence="4">86-124</strain>
    </source>
</reference>
<dbReference type="SUPFAM" id="SSF51735">
    <property type="entry name" value="NAD(P)-binding Rossmann-fold domains"/>
    <property type="match status" value="1"/>
</dbReference>
<organism evidence="4 5">
    <name type="scientific">Pyrenophora tritici-repentis</name>
    <dbReference type="NCBI Taxonomy" id="45151"/>
    <lineage>
        <taxon>Eukaryota</taxon>
        <taxon>Fungi</taxon>
        <taxon>Dikarya</taxon>
        <taxon>Ascomycota</taxon>
        <taxon>Pezizomycotina</taxon>
        <taxon>Dothideomycetes</taxon>
        <taxon>Pleosporomycetidae</taxon>
        <taxon>Pleosporales</taxon>
        <taxon>Pleosporineae</taxon>
        <taxon>Pleosporaceae</taxon>
        <taxon>Pyrenophora</taxon>
    </lineage>
</organism>
<dbReference type="Gene3D" id="3.40.50.720">
    <property type="entry name" value="NAD(P)-binding Rossmann-like Domain"/>
    <property type="match status" value="1"/>
</dbReference>
<comment type="caution">
    <text evidence="4">The sequence shown here is derived from an EMBL/GenBank/DDBJ whole genome shotgun (WGS) entry which is preliminary data.</text>
</comment>